<dbReference type="Gene3D" id="3.40.309.10">
    <property type="entry name" value="Aldehyde Dehydrogenase, Chain A, domain 2"/>
    <property type="match status" value="1"/>
</dbReference>
<dbReference type="InterPro" id="IPR016163">
    <property type="entry name" value="Ald_DH_C"/>
</dbReference>
<sequence>MSLEKITTISPITNKPVLTRNGLSDADLRSLPETASTAFESYRRTSLAERKEIVKKAMKLLNDRQDVLGKEITEQMGRPIAYTAKEVTTAVMRGEYLLKISDDTLKDTDGEPEKGFKRYIKKVPLGPVLILFPWNYPYLTLINSLVPALLAGNSVILKPSPQTPTSAEQIQQIFKEAGLPDGVLQIFHSGSIAQIGAIAQSPKIQLVCFTGSVANGLAVQQAANDRVPLRVGLELGGKDPAYVRSDVDVKWAAEELVDGAVFNSGQSCCSVERVYVDEKIHDEFVSALQEVLSGYKLGDPFDKSTHVGPVVSKRSAETIQAHIKDALEKGAKDATPENATFKSPPPDGNYVAPTLLTDVTHEMTVMTEETFGPVIPVMKVKDDAEAIKLMNDSQFGLTASIWTKDVSKGHELADDIEAGTVFVNRCDYPAPDLAWVGWKDSGRGQTLSRFGFDQFVKLKSYHGGPTDVRRVDISESLPGLTDVQRKQIRKKASSDAACLKSLRSHPPIIAISPVVPNTPTPAPTTSPNPHRVGSQPINTFSEQLSSVICFYEPTISTSLSNAASKDEPSNLPTPPRLLHKEDDLPAMRMKSMWKSDKRYNSDSGGHDDILYETLPGVKEVKERGSDELKALNFEFDLESKESGSDASRKLGSIRASEMQDTAEYEQGLNDTTPKQHT</sequence>
<dbReference type="FunFam" id="3.40.309.10:FF:000009">
    <property type="entry name" value="Aldehyde dehydrogenase A"/>
    <property type="match status" value="1"/>
</dbReference>
<dbReference type="EMBL" id="QGDH01000088">
    <property type="protein sequence ID" value="RAR08281.1"/>
    <property type="molecule type" value="Genomic_DNA"/>
</dbReference>
<keyword evidence="3 7" id="KW-0560">Oxidoreductase</keyword>
<dbReference type="InterPro" id="IPR015590">
    <property type="entry name" value="Aldehyde_DH_dom"/>
</dbReference>
<dbReference type="Proteomes" id="UP000249619">
    <property type="component" value="Unassembled WGS sequence"/>
</dbReference>
<comment type="similarity">
    <text evidence="1 7">Belongs to the aldehyde dehydrogenase family.</text>
</comment>
<keyword evidence="2" id="KW-0521">NADP</keyword>
<feature type="region of interest" description="Disordered" evidence="8">
    <location>
        <begin position="510"/>
        <end position="531"/>
    </location>
</feature>
<dbReference type="FunFam" id="3.40.605.10:FF:000012">
    <property type="entry name" value="NAD-dependent succinate-semialdehyde dehydrogenase"/>
    <property type="match status" value="1"/>
</dbReference>
<gene>
    <name evidence="10" type="ORF">DDE83_006041</name>
</gene>
<dbReference type="CDD" id="cd07102">
    <property type="entry name" value="ALDH_EDX86601"/>
    <property type="match status" value="1"/>
</dbReference>
<proteinExistence type="inferred from homology"/>
<dbReference type="InterPro" id="IPR016162">
    <property type="entry name" value="Ald_DH_N"/>
</dbReference>
<evidence type="ECO:0000256" key="1">
    <source>
        <dbReference type="ARBA" id="ARBA00009986"/>
    </source>
</evidence>
<evidence type="ECO:0000256" key="8">
    <source>
        <dbReference type="SAM" id="MobiDB-lite"/>
    </source>
</evidence>
<evidence type="ECO:0000256" key="2">
    <source>
        <dbReference type="ARBA" id="ARBA00022857"/>
    </source>
</evidence>
<evidence type="ECO:0000259" key="9">
    <source>
        <dbReference type="Pfam" id="PF00171"/>
    </source>
</evidence>
<evidence type="ECO:0000256" key="6">
    <source>
        <dbReference type="PROSITE-ProRule" id="PRU10007"/>
    </source>
</evidence>
<dbReference type="SUPFAM" id="SSF53720">
    <property type="entry name" value="ALDH-like"/>
    <property type="match status" value="1"/>
</dbReference>
<evidence type="ECO:0000256" key="3">
    <source>
        <dbReference type="ARBA" id="ARBA00023002"/>
    </source>
</evidence>
<protein>
    <recommendedName>
        <fullName evidence="4">aldehyde dehydrogenase (NAD(+))</fullName>
        <ecNumber evidence="4">1.2.1.3</ecNumber>
    </recommendedName>
</protein>
<evidence type="ECO:0000313" key="10">
    <source>
        <dbReference type="EMBL" id="RAR08281.1"/>
    </source>
</evidence>
<dbReference type="PROSITE" id="PS00687">
    <property type="entry name" value="ALDEHYDE_DEHYDR_GLU"/>
    <property type="match status" value="1"/>
</dbReference>
<feature type="compositionally biased region" description="Basic and acidic residues" evidence="8">
    <location>
        <begin position="637"/>
        <end position="648"/>
    </location>
</feature>
<feature type="compositionally biased region" description="Polar residues" evidence="8">
    <location>
        <begin position="668"/>
        <end position="677"/>
    </location>
</feature>
<keyword evidence="11" id="KW-1185">Reference proteome</keyword>
<dbReference type="Gene3D" id="3.40.605.10">
    <property type="entry name" value="Aldehyde Dehydrogenase, Chain A, domain 1"/>
    <property type="match status" value="1"/>
</dbReference>
<comment type="catalytic activity">
    <reaction evidence="5">
        <text>an aldehyde + NAD(+) + H2O = a carboxylate + NADH + 2 H(+)</text>
        <dbReference type="Rhea" id="RHEA:16185"/>
        <dbReference type="ChEBI" id="CHEBI:15377"/>
        <dbReference type="ChEBI" id="CHEBI:15378"/>
        <dbReference type="ChEBI" id="CHEBI:17478"/>
        <dbReference type="ChEBI" id="CHEBI:29067"/>
        <dbReference type="ChEBI" id="CHEBI:57540"/>
        <dbReference type="ChEBI" id="CHEBI:57945"/>
        <dbReference type="EC" id="1.2.1.3"/>
    </reaction>
</comment>
<evidence type="ECO:0000256" key="5">
    <source>
        <dbReference type="ARBA" id="ARBA00049194"/>
    </source>
</evidence>
<dbReference type="STRING" id="183478.A0A364N063"/>
<dbReference type="EC" id="1.2.1.3" evidence="4"/>
<evidence type="ECO:0000256" key="4">
    <source>
        <dbReference type="ARBA" id="ARBA00024226"/>
    </source>
</evidence>
<feature type="compositionally biased region" description="Pro residues" evidence="8">
    <location>
        <begin position="516"/>
        <end position="526"/>
    </location>
</feature>
<evidence type="ECO:0000256" key="7">
    <source>
        <dbReference type="RuleBase" id="RU003345"/>
    </source>
</evidence>
<name>A0A364N063_STELY</name>
<dbReference type="PANTHER" id="PTHR11699">
    <property type="entry name" value="ALDEHYDE DEHYDROGENASE-RELATED"/>
    <property type="match status" value="1"/>
</dbReference>
<dbReference type="Pfam" id="PF00171">
    <property type="entry name" value="Aldedh"/>
    <property type="match status" value="1"/>
</dbReference>
<feature type="region of interest" description="Disordered" evidence="8">
    <location>
        <begin position="637"/>
        <end position="677"/>
    </location>
</feature>
<comment type="caution">
    <text evidence="10">The sequence shown here is derived from an EMBL/GenBank/DDBJ whole genome shotgun (WGS) entry which is preliminary data.</text>
</comment>
<reference evidence="11" key="1">
    <citation type="submission" date="2018-05" db="EMBL/GenBank/DDBJ databases">
        <title>Draft genome sequence of Stemphylium lycopersici strain CIDEFI 213.</title>
        <authorList>
            <person name="Medina R."/>
            <person name="Franco M.E.E."/>
            <person name="Lucentini C.G."/>
            <person name="Saparrat M.C.N."/>
            <person name="Balatti P.A."/>
        </authorList>
    </citation>
    <scope>NUCLEOTIDE SEQUENCE [LARGE SCALE GENOMIC DNA]</scope>
    <source>
        <strain evidence="11">CIDEFI 213</strain>
    </source>
</reference>
<feature type="domain" description="Aldehyde dehydrogenase" evidence="9">
    <location>
        <begin position="4"/>
        <end position="460"/>
    </location>
</feature>
<dbReference type="InterPro" id="IPR016161">
    <property type="entry name" value="Ald_DH/histidinol_DH"/>
</dbReference>
<dbReference type="InterPro" id="IPR029510">
    <property type="entry name" value="Ald_DH_CS_GLU"/>
</dbReference>
<accession>A0A364N063</accession>
<evidence type="ECO:0000313" key="11">
    <source>
        <dbReference type="Proteomes" id="UP000249619"/>
    </source>
</evidence>
<dbReference type="GO" id="GO:0004029">
    <property type="term" value="F:aldehyde dehydrogenase (NAD+) activity"/>
    <property type="evidence" value="ECO:0007669"/>
    <property type="project" value="UniProtKB-EC"/>
</dbReference>
<feature type="active site" evidence="6">
    <location>
        <position position="234"/>
    </location>
</feature>
<dbReference type="AlphaFoldDB" id="A0A364N063"/>
<feature type="region of interest" description="Disordered" evidence="8">
    <location>
        <begin position="560"/>
        <end position="579"/>
    </location>
</feature>
<organism evidence="10 11">
    <name type="scientific">Stemphylium lycopersici</name>
    <name type="common">Tomato gray leaf spot disease fungus</name>
    <name type="synonym">Thyrospora lycopersici</name>
    <dbReference type="NCBI Taxonomy" id="183478"/>
    <lineage>
        <taxon>Eukaryota</taxon>
        <taxon>Fungi</taxon>
        <taxon>Dikarya</taxon>
        <taxon>Ascomycota</taxon>
        <taxon>Pezizomycotina</taxon>
        <taxon>Dothideomycetes</taxon>
        <taxon>Pleosporomycetidae</taxon>
        <taxon>Pleosporales</taxon>
        <taxon>Pleosporineae</taxon>
        <taxon>Pleosporaceae</taxon>
        <taxon>Stemphylium</taxon>
    </lineage>
</organism>